<comment type="caution">
    <text evidence="1">Lacks conserved residue(s) required for the propagation of feature annotation.</text>
</comment>
<evidence type="ECO:0000256" key="3">
    <source>
        <dbReference type="SAM" id="SignalP"/>
    </source>
</evidence>
<proteinExistence type="predicted"/>
<feature type="compositionally biased region" description="Polar residues" evidence="2">
    <location>
        <begin position="207"/>
        <end position="216"/>
    </location>
</feature>
<gene>
    <name evidence="5" type="ORF">PFLUV_G00015000</name>
</gene>
<keyword evidence="3" id="KW-0732">Signal</keyword>
<keyword evidence="1" id="KW-1015">Disulfide bond</keyword>
<keyword evidence="1" id="KW-0245">EGF-like domain</keyword>
<name>A0A6A5EUW1_PERFL</name>
<feature type="chain" id="PRO_5025476137" description="EGF-like domain-containing protein" evidence="3">
    <location>
        <begin position="22"/>
        <end position="438"/>
    </location>
</feature>
<dbReference type="Gene3D" id="2.10.25.10">
    <property type="entry name" value="Laminin"/>
    <property type="match status" value="1"/>
</dbReference>
<reference evidence="5 6" key="1">
    <citation type="submission" date="2019-06" db="EMBL/GenBank/DDBJ databases">
        <title>A chromosome-scale genome assembly of the European perch, Perca fluviatilis.</title>
        <authorList>
            <person name="Roques C."/>
            <person name="Zahm M."/>
            <person name="Cabau C."/>
            <person name="Klopp C."/>
            <person name="Bouchez O."/>
            <person name="Donnadieu C."/>
            <person name="Kuhl H."/>
            <person name="Gislard M."/>
            <person name="Guendouz S."/>
            <person name="Journot L."/>
            <person name="Haffray P."/>
            <person name="Bestin A."/>
            <person name="Morvezen R."/>
            <person name="Feron R."/>
            <person name="Wen M."/>
            <person name="Jouanno E."/>
            <person name="Herpin A."/>
            <person name="Schartl M."/>
            <person name="Postlethwait J."/>
            <person name="Schaerlinger B."/>
            <person name="Chardard D."/>
            <person name="Lecocq T."/>
            <person name="Poncet C."/>
            <person name="Jaffrelo L."/>
            <person name="Lampietro C."/>
            <person name="Guiguen Y."/>
        </authorList>
    </citation>
    <scope>NUCLEOTIDE SEQUENCE [LARGE SCALE GENOMIC DNA]</scope>
    <source>
        <tissue evidence="5">Blood</tissue>
    </source>
</reference>
<dbReference type="EMBL" id="VHII01000002">
    <property type="protein sequence ID" value="KAF1393377.1"/>
    <property type="molecule type" value="Genomic_DNA"/>
</dbReference>
<dbReference type="Proteomes" id="UP000465112">
    <property type="component" value="Chromosome 2"/>
</dbReference>
<dbReference type="PROSITE" id="PS50026">
    <property type="entry name" value="EGF_3"/>
    <property type="match status" value="1"/>
</dbReference>
<feature type="disulfide bond" evidence="1">
    <location>
        <begin position="96"/>
        <end position="106"/>
    </location>
</feature>
<feature type="signal peptide" evidence="3">
    <location>
        <begin position="1"/>
        <end position="21"/>
    </location>
</feature>
<evidence type="ECO:0000313" key="5">
    <source>
        <dbReference type="EMBL" id="KAF1393377.1"/>
    </source>
</evidence>
<accession>A0A6A5EUW1</accession>
<feature type="domain" description="EGF-like" evidence="4">
    <location>
        <begin position="92"/>
        <end position="124"/>
    </location>
</feature>
<comment type="caution">
    <text evidence="5">The sequence shown here is derived from an EMBL/GenBank/DDBJ whole genome shotgun (WGS) entry which is preliminary data.</text>
</comment>
<evidence type="ECO:0000259" key="4">
    <source>
        <dbReference type="PROSITE" id="PS50026"/>
    </source>
</evidence>
<evidence type="ECO:0000256" key="1">
    <source>
        <dbReference type="PROSITE-ProRule" id="PRU00076"/>
    </source>
</evidence>
<dbReference type="PROSITE" id="PS00022">
    <property type="entry name" value="EGF_1"/>
    <property type="match status" value="1"/>
</dbReference>
<feature type="compositionally biased region" description="Basic and acidic residues" evidence="2">
    <location>
        <begin position="295"/>
        <end position="323"/>
    </location>
</feature>
<organism evidence="5 6">
    <name type="scientific">Perca fluviatilis</name>
    <name type="common">European perch</name>
    <dbReference type="NCBI Taxonomy" id="8168"/>
    <lineage>
        <taxon>Eukaryota</taxon>
        <taxon>Metazoa</taxon>
        <taxon>Chordata</taxon>
        <taxon>Craniata</taxon>
        <taxon>Vertebrata</taxon>
        <taxon>Euteleostomi</taxon>
        <taxon>Actinopterygii</taxon>
        <taxon>Neopterygii</taxon>
        <taxon>Teleostei</taxon>
        <taxon>Neoteleostei</taxon>
        <taxon>Acanthomorphata</taxon>
        <taxon>Eupercaria</taxon>
        <taxon>Perciformes</taxon>
        <taxon>Percoidei</taxon>
        <taxon>Percidae</taxon>
        <taxon>Percinae</taxon>
        <taxon>Perca</taxon>
    </lineage>
</organism>
<dbReference type="PROSITE" id="PS01186">
    <property type="entry name" value="EGF_2"/>
    <property type="match status" value="1"/>
</dbReference>
<feature type="region of interest" description="Disordered" evidence="2">
    <location>
        <begin position="22"/>
        <end position="64"/>
    </location>
</feature>
<keyword evidence="6" id="KW-1185">Reference proteome</keyword>
<sequence>MQLSLCCCCCVWILTLHTAAQQPGGSTQMPGVRTQRPGVGATPRPLDANKPETVRGTRGKVGRGRTPLDGPHVCGGRCCVGWTLSPRTRRCTKPRCVPRCHSTAWCRQPNRCVCRRGFRGKRCELSTPAFVPPRHAIAVATASTSRPEPEPGDPSPPFILSAEVPDAGRDKSARSETEDVGGVSKVEENQMSPKRPPVGRRAPRPQTPQSQGPQEASKTEDKILIPQSGSGASLSSISWSHAEPRPPLDVEETSETEDQRLTPLATTPLTVPTVESNSRLRGADGLNSEAGGAPRGRETAGDGVAGEEKTRQDGRDSGEEEEKKKKKKKKTEEVMHRGAKKQPLSLREAQAVLLRKTLSRGGGGGGDKMAALLMKHIEKERKKVLVETSVKTFFTQKGQYTVHVSAEPGQSLSGSCRTCRAEHTRSPSCLVKDVTAVK</sequence>
<feature type="compositionally biased region" description="Low complexity" evidence="2">
    <location>
        <begin position="261"/>
        <end position="274"/>
    </location>
</feature>
<protein>
    <recommendedName>
        <fullName evidence="4">EGF-like domain-containing protein</fullName>
    </recommendedName>
</protein>
<feature type="disulfide bond" evidence="1">
    <location>
        <begin position="114"/>
        <end position="123"/>
    </location>
</feature>
<evidence type="ECO:0000256" key="2">
    <source>
        <dbReference type="SAM" id="MobiDB-lite"/>
    </source>
</evidence>
<dbReference type="InterPro" id="IPR000742">
    <property type="entry name" value="EGF"/>
</dbReference>
<dbReference type="AlphaFoldDB" id="A0A6A5EUW1"/>
<feature type="region of interest" description="Disordered" evidence="2">
    <location>
        <begin position="141"/>
        <end position="347"/>
    </location>
</feature>
<feature type="compositionally biased region" description="Basic and acidic residues" evidence="2">
    <location>
        <begin position="166"/>
        <end position="177"/>
    </location>
</feature>
<feature type="compositionally biased region" description="Low complexity" evidence="2">
    <location>
        <begin position="228"/>
        <end position="240"/>
    </location>
</feature>
<evidence type="ECO:0000313" key="6">
    <source>
        <dbReference type="Proteomes" id="UP000465112"/>
    </source>
</evidence>